<feature type="transmembrane region" description="Helical" evidence="1">
    <location>
        <begin position="7"/>
        <end position="26"/>
    </location>
</feature>
<feature type="transmembrane region" description="Helical" evidence="1">
    <location>
        <begin position="78"/>
        <end position="99"/>
    </location>
</feature>
<dbReference type="EMBL" id="AP014940">
    <property type="protein sequence ID" value="BAV99860.1"/>
    <property type="molecule type" value="Genomic_DNA"/>
</dbReference>
<feature type="transmembrane region" description="Helical" evidence="1">
    <location>
        <begin position="279"/>
        <end position="298"/>
    </location>
</feature>
<evidence type="ECO:0000259" key="2">
    <source>
        <dbReference type="Pfam" id="PF01757"/>
    </source>
</evidence>
<name>A0AAU9B0T0_LYSEN</name>
<sequence length="430" mass="46633">MVDTHSVWPYFALMLAAFALASLPWFRAADPAGQGSGRRTDTLDGLRGFLALSVFAVHAIVHYDFLRTGVWKPSSAQFYNVAGVVSVALFFMLTGFLFWNKLLKSGGRPGWKELYIGRVFRLGPMYVAAVATMIVIVAYRTGFEWRQPPLQVIAQALAWLALGIVPPPPAINGYADTGTILAGVTWTLFFEWVFYFSLPLWAFFVRRGRHLAFSAGAVAACLLVILAATWNGGFVPGTKPRPVLLLAVLAELIGMIATGMLVASLLHERIGERLQLQRAKWGALALLALALVFAAMLSTRNIGMLQLLVLCPLTGLFLFVLCSGNSLFGVLAWPASRRLSNMSYSIYLSQGLSMVAVFAIPGVKDYALSGTVPFWIVNIACALALCVASLLTYRYIEEPGIRAGKRLTDRLRARRAGAAPLAAPASDAAA</sequence>
<feature type="transmembrane region" description="Helical" evidence="1">
    <location>
        <begin position="211"/>
        <end position="231"/>
    </location>
</feature>
<dbReference type="GO" id="GO:0016747">
    <property type="term" value="F:acyltransferase activity, transferring groups other than amino-acyl groups"/>
    <property type="evidence" value="ECO:0007669"/>
    <property type="project" value="InterPro"/>
</dbReference>
<reference evidence="3 4" key="1">
    <citation type="journal article" date="2017" name="DNA Res.">
        <title>Complete genome sequence and expression profile of the commercial lytic enzyme producer Lysobacter enzymogenes M497-1.</title>
        <authorList>
            <person name="Takami H."/>
            <person name="Toyoda A."/>
            <person name="Uchiyama I."/>
            <person name="Itoh T."/>
            <person name="Takaki Y."/>
            <person name="Arai W."/>
            <person name="Nishi S."/>
            <person name="Kawai M."/>
            <person name="Shinya K."/>
            <person name="Ikeda H."/>
        </authorList>
    </citation>
    <scope>NUCLEOTIDE SEQUENCE [LARGE SCALE GENOMIC DNA]</scope>
    <source>
        <strain evidence="3 4">M497-1</strain>
    </source>
</reference>
<feature type="transmembrane region" description="Helical" evidence="1">
    <location>
        <begin position="180"/>
        <end position="204"/>
    </location>
</feature>
<dbReference type="Proteomes" id="UP000218824">
    <property type="component" value="Chromosome"/>
</dbReference>
<feature type="transmembrane region" description="Helical" evidence="1">
    <location>
        <begin position="119"/>
        <end position="138"/>
    </location>
</feature>
<feature type="transmembrane region" description="Helical" evidence="1">
    <location>
        <begin position="344"/>
        <end position="363"/>
    </location>
</feature>
<dbReference type="InterPro" id="IPR002656">
    <property type="entry name" value="Acyl_transf_3_dom"/>
</dbReference>
<keyword evidence="3" id="KW-0012">Acyltransferase</keyword>
<feature type="transmembrane region" description="Helical" evidence="1">
    <location>
        <begin position="150"/>
        <end position="168"/>
    </location>
</feature>
<dbReference type="RefSeq" id="WP_096381196.1">
    <property type="nucleotide sequence ID" value="NZ_AP014940.1"/>
</dbReference>
<evidence type="ECO:0000256" key="1">
    <source>
        <dbReference type="SAM" id="Phobius"/>
    </source>
</evidence>
<gene>
    <name evidence="3" type="ORF">LEN_4373</name>
</gene>
<feature type="domain" description="Acyltransferase 3" evidence="2">
    <location>
        <begin position="43"/>
        <end position="391"/>
    </location>
</feature>
<dbReference type="KEGG" id="lem:LEN_4373"/>
<organism evidence="3 4">
    <name type="scientific">Lysobacter enzymogenes</name>
    <dbReference type="NCBI Taxonomy" id="69"/>
    <lineage>
        <taxon>Bacteria</taxon>
        <taxon>Pseudomonadati</taxon>
        <taxon>Pseudomonadota</taxon>
        <taxon>Gammaproteobacteria</taxon>
        <taxon>Lysobacterales</taxon>
        <taxon>Lysobacteraceae</taxon>
        <taxon>Lysobacter</taxon>
    </lineage>
</organism>
<dbReference type="AlphaFoldDB" id="A0AAU9B0T0"/>
<dbReference type="PANTHER" id="PTHR23028">
    <property type="entry name" value="ACETYLTRANSFERASE"/>
    <property type="match status" value="1"/>
</dbReference>
<feature type="transmembrane region" description="Helical" evidence="1">
    <location>
        <begin position="375"/>
        <end position="396"/>
    </location>
</feature>
<protein>
    <submittedName>
        <fullName evidence="3">Acyltransferase 3</fullName>
    </submittedName>
</protein>
<dbReference type="PANTHER" id="PTHR23028:SF53">
    <property type="entry name" value="ACYL_TRANSF_3 DOMAIN-CONTAINING PROTEIN"/>
    <property type="match status" value="1"/>
</dbReference>
<feature type="transmembrane region" description="Helical" evidence="1">
    <location>
        <begin position="243"/>
        <end position="267"/>
    </location>
</feature>
<evidence type="ECO:0000313" key="3">
    <source>
        <dbReference type="EMBL" id="BAV99860.1"/>
    </source>
</evidence>
<dbReference type="GO" id="GO:0000271">
    <property type="term" value="P:polysaccharide biosynthetic process"/>
    <property type="evidence" value="ECO:0007669"/>
    <property type="project" value="TreeGrafter"/>
</dbReference>
<keyword evidence="1" id="KW-0812">Transmembrane</keyword>
<keyword evidence="1" id="KW-0472">Membrane</keyword>
<accession>A0AAU9B0T0</accession>
<dbReference type="InterPro" id="IPR050879">
    <property type="entry name" value="Acyltransferase_3"/>
</dbReference>
<dbReference type="GO" id="GO:0016020">
    <property type="term" value="C:membrane"/>
    <property type="evidence" value="ECO:0007669"/>
    <property type="project" value="TreeGrafter"/>
</dbReference>
<feature type="transmembrane region" description="Helical" evidence="1">
    <location>
        <begin position="304"/>
        <end position="332"/>
    </location>
</feature>
<evidence type="ECO:0000313" key="4">
    <source>
        <dbReference type="Proteomes" id="UP000218824"/>
    </source>
</evidence>
<keyword evidence="1" id="KW-1133">Transmembrane helix</keyword>
<dbReference type="Pfam" id="PF01757">
    <property type="entry name" value="Acyl_transf_3"/>
    <property type="match status" value="1"/>
</dbReference>
<proteinExistence type="predicted"/>
<keyword evidence="3" id="KW-0808">Transferase</keyword>
<dbReference type="GeneID" id="83066163"/>
<feature type="transmembrane region" description="Helical" evidence="1">
    <location>
        <begin position="46"/>
        <end position="66"/>
    </location>
</feature>